<keyword evidence="1" id="KW-1133">Transmembrane helix</keyword>
<accession>A0A168A0M0</accession>
<keyword evidence="1" id="KW-0812">Transmembrane</keyword>
<proteinExistence type="predicted"/>
<dbReference type="OrthoDB" id="3540210at2759"/>
<name>A0A168A0M0_9HYPO</name>
<feature type="transmembrane region" description="Helical" evidence="1">
    <location>
        <begin position="100"/>
        <end position="123"/>
    </location>
</feature>
<comment type="caution">
    <text evidence="2">The sequence shown here is derived from an EMBL/GenBank/DDBJ whole genome shotgun (WGS) entry which is preliminary data.</text>
</comment>
<gene>
    <name evidence="2" type="ORF">AAL_05703</name>
</gene>
<feature type="transmembrane region" description="Helical" evidence="1">
    <location>
        <begin position="16"/>
        <end position="38"/>
    </location>
</feature>
<protein>
    <submittedName>
        <fullName evidence="2">Uncharacterized protein</fullName>
    </submittedName>
</protein>
<reference evidence="2 3" key="1">
    <citation type="journal article" date="2016" name="Genome Biol. Evol.">
        <title>Divergent and convergent evolution of fungal pathogenicity.</title>
        <authorList>
            <person name="Shang Y."/>
            <person name="Xiao G."/>
            <person name="Zheng P."/>
            <person name="Cen K."/>
            <person name="Zhan S."/>
            <person name="Wang C."/>
        </authorList>
    </citation>
    <scope>NUCLEOTIDE SEQUENCE [LARGE SCALE GENOMIC DNA]</scope>
    <source>
        <strain evidence="2 3">RCEF 2490</strain>
    </source>
</reference>
<dbReference type="AlphaFoldDB" id="A0A168A0M0"/>
<dbReference type="Proteomes" id="UP000078544">
    <property type="component" value="Unassembled WGS sequence"/>
</dbReference>
<keyword evidence="3" id="KW-1185">Reference proteome</keyword>
<sequence length="633" mass="71218">MDIFTGRWKDEASNKLILTLAIKSGGFLAAALVIWIGFVGNATWPIFRFLLWCIPTPHDEVFYLQRQVLVRNSSSAAEAFTSLAGLVREWKQRRYTVRSLPHLIVTALLFVGWALTAMFVPFVHTRSPDRVLLRRSSHCGYTNRSLVASAGPAVHSLGSSIEASLMEEAQAYVQRCYGSHNSPSCTAFPRQSIGFIETPGAPCPLASADLCITTNSTVLQLDTGLVDSSKDFGINTKASDSVQYRRLTTCSPFRADRFVRIEVTAWNRRFPNETVYWFDLGPENGHNFTFCYHSVYRYSFIPYTTRTRVFNHSNGSFWTPNPALFNSRDADFSFLAIEANGMVYEMPSYDPIFSATVLKRYQRQDDGGSIFTYYSADHLVTFLGCTEQHQVCFSALGGRCTPLVSSLDLLDEIAALRVEKDHPLSAAIADRIARIASDHSIFSPFLWRGTSMLLASLSLTTFFQTVTLPVDHWQREVRHLFSIMLARLQGSVFSLAMGPTDPRLYPFVVRYNSTETEKQLCSAQQSRAGRGYLNFDMNALIVLAVVGTVLMIVGMSFDWLLCVMACNSRLYKQWLSDGLLHEQKLCLEATQNVRGWFDLTTTIPKTTQLLANPDQTTGTRIEDAYLEEDLKPR</sequence>
<feature type="transmembrane region" description="Helical" evidence="1">
    <location>
        <begin position="539"/>
        <end position="566"/>
    </location>
</feature>
<evidence type="ECO:0000256" key="1">
    <source>
        <dbReference type="SAM" id="Phobius"/>
    </source>
</evidence>
<dbReference type="EMBL" id="AZGY01000013">
    <property type="protein sequence ID" value="KZZ93318.1"/>
    <property type="molecule type" value="Genomic_DNA"/>
</dbReference>
<evidence type="ECO:0000313" key="2">
    <source>
        <dbReference type="EMBL" id="KZZ93318.1"/>
    </source>
</evidence>
<evidence type="ECO:0000313" key="3">
    <source>
        <dbReference type="Proteomes" id="UP000078544"/>
    </source>
</evidence>
<organism evidence="2 3">
    <name type="scientific">Moelleriella libera RCEF 2490</name>
    <dbReference type="NCBI Taxonomy" id="1081109"/>
    <lineage>
        <taxon>Eukaryota</taxon>
        <taxon>Fungi</taxon>
        <taxon>Dikarya</taxon>
        <taxon>Ascomycota</taxon>
        <taxon>Pezizomycotina</taxon>
        <taxon>Sordariomycetes</taxon>
        <taxon>Hypocreomycetidae</taxon>
        <taxon>Hypocreales</taxon>
        <taxon>Clavicipitaceae</taxon>
        <taxon>Moelleriella</taxon>
    </lineage>
</organism>
<keyword evidence="1" id="KW-0472">Membrane</keyword>